<dbReference type="Gene3D" id="3.40.190.10">
    <property type="entry name" value="Periplasmic binding protein-like II"/>
    <property type="match status" value="2"/>
</dbReference>
<dbReference type="EMBL" id="NVUS01000012">
    <property type="protein sequence ID" value="PCJ00416.1"/>
    <property type="molecule type" value="Genomic_DNA"/>
</dbReference>
<proteinExistence type="predicted"/>
<evidence type="ECO:0000313" key="1">
    <source>
        <dbReference type="EMBL" id="PCJ00416.1"/>
    </source>
</evidence>
<name>A0A2A4Z1I0_9PROT</name>
<protein>
    <recommendedName>
        <fullName evidence="2">Sugar ABC transporter substrate-binding protein</fullName>
    </recommendedName>
</protein>
<dbReference type="AlphaFoldDB" id="A0A2A4Z1I0"/>
<reference key="1">
    <citation type="submission" date="2017-08" db="EMBL/GenBank/DDBJ databases">
        <title>A dynamic microbial community with high functional redundancy inhabits the cold, oxic subseafloor aquifer.</title>
        <authorList>
            <person name="Tully B.J."/>
            <person name="Wheat C.G."/>
            <person name="Glazer B.T."/>
            <person name="Huber J.A."/>
        </authorList>
    </citation>
    <scope>NUCLEOTIDE SEQUENCE [LARGE SCALE GENOMIC DNA]</scope>
</reference>
<organism evidence="1">
    <name type="scientific">OCS116 cluster bacterium</name>
    <dbReference type="NCBI Taxonomy" id="2030921"/>
    <lineage>
        <taxon>Bacteria</taxon>
        <taxon>Pseudomonadati</taxon>
        <taxon>Pseudomonadota</taxon>
        <taxon>Alphaproteobacteria</taxon>
        <taxon>OCS116 cluster</taxon>
    </lineage>
</organism>
<accession>A0A2A4Z1I0</accession>
<sequence>MSWATAAQQQIASMASKPHSGVTSLSAMNSPDFQSRYGAFADAMVLAVSRGNTGYLPGVPAANELINNTGIAVSKVLAGLEDAATALATANEDNNKALK</sequence>
<reference evidence="1" key="2">
    <citation type="journal article" date="2018" name="ISME J.">
        <title>A dynamic microbial community with high functional redundancy inhabits the cold, oxic subseafloor aquifer.</title>
        <authorList>
            <person name="Tully B.J."/>
            <person name="Wheat C.G."/>
            <person name="Glazer B.T."/>
            <person name="Huber J.A."/>
        </authorList>
    </citation>
    <scope>NUCLEOTIDE SEQUENCE</scope>
    <source>
        <strain evidence="1">NORP83</strain>
    </source>
</reference>
<gene>
    <name evidence="1" type="ORF">COB13_10395</name>
</gene>
<evidence type="ECO:0008006" key="2">
    <source>
        <dbReference type="Google" id="ProtNLM"/>
    </source>
</evidence>
<comment type="caution">
    <text evidence="1">The sequence shown here is derived from an EMBL/GenBank/DDBJ whole genome shotgun (WGS) entry which is preliminary data.</text>
</comment>